<feature type="region of interest" description="Disordered" evidence="1">
    <location>
        <begin position="121"/>
        <end position="183"/>
    </location>
</feature>
<dbReference type="RefSeq" id="XP_024773504.1">
    <property type="nucleotide sequence ID" value="XM_024917411.1"/>
</dbReference>
<evidence type="ECO:0000313" key="3">
    <source>
        <dbReference type="EMBL" id="PTB53827.1"/>
    </source>
</evidence>
<name>A0A2T4A9S8_TRIHA</name>
<feature type="compositionally biased region" description="Low complexity" evidence="1">
    <location>
        <begin position="17"/>
        <end position="35"/>
    </location>
</feature>
<protein>
    <recommendedName>
        <fullName evidence="2">DUF8035 domain-containing protein</fullName>
    </recommendedName>
</protein>
<feature type="compositionally biased region" description="Basic and acidic residues" evidence="1">
    <location>
        <begin position="154"/>
        <end position="178"/>
    </location>
</feature>
<proteinExistence type="predicted"/>
<dbReference type="InterPro" id="IPR058348">
    <property type="entry name" value="DUF8035"/>
</dbReference>
<evidence type="ECO:0000256" key="1">
    <source>
        <dbReference type="SAM" id="MobiDB-lite"/>
    </source>
</evidence>
<feature type="compositionally biased region" description="Polar residues" evidence="1">
    <location>
        <begin position="36"/>
        <end position="45"/>
    </location>
</feature>
<gene>
    <name evidence="3" type="ORF">M431DRAFT_495779</name>
</gene>
<accession>A0A2T4A9S8</accession>
<feature type="region of interest" description="Disordered" evidence="1">
    <location>
        <begin position="1"/>
        <end position="45"/>
    </location>
</feature>
<feature type="domain" description="DUF8035" evidence="2">
    <location>
        <begin position="180"/>
        <end position="234"/>
    </location>
</feature>
<dbReference type="AlphaFoldDB" id="A0A2T4A9S8"/>
<organism evidence="3 4">
    <name type="scientific">Trichoderma harzianum CBS 226.95</name>
    <dbReference type="NCBI Taxonomy" id="983964"/>
    <lineage>
        <taxon>Eukaryota</taxon>
        <taxon>Fungi</taxon>
        <taxon>Dikarya</taxon>
        <taxon>Ascomycota</taxon>
        <taxon>Pezizomycotina</taxon>
        <taxon>Sordariomycetes</taxon>
        <taxon>Hypocreomycetidae</taxon>
        <taxon>Hypocreales</taxon>
        <taxon>Hypocreaceae</taxon>
        <taxon>Trichoderma</taxon>
    </lineage>
</organism>
<evidence type="ECO:0000313" key="4">
    <source>
        <dbReference type="Proteomes" id="UP000241690"/>
    </source>
</evidence>
<dbReference type="GeneID" id="36625980"/>
<dbReference type="EMBL" id="KZ679681">
    <property type="protein sequence ID" value="PTB53827.1"/>
    <property type="molecule type" value="Genomic_DNA"/>
</dbReference>
<dbReference type="Proteomes" id="UP000241690">
    <property type="component" value="Unassembled WGS sequence"/>
</dbReference>
<keyword evidence="4" id="KW-1185">Reference proteome</keyword>
<reference evidence="3 4" key="1">
    <citation type="submission" date="2016-07" db="EMBL/GenBank/DDBJ databases">
        <title>Multiple horizontal gene transfer events from other fungi enriched the ability of initially mycotrophic Trichoderma (Ascomycota) to feed on dead plant biomass.</title>
        <authorList>
            <consortium name="DOE Joint Genome Institute"/>
            <person name="Aerts A."/>
            <person name="Atanasova L."/>
            <person name="Chenthamara K."/>
            <person name="Zhang J."/>
            <person name="Grujic M."/>
            <person name="Henrissat B."/>
            <person name="Kuo A."/>
            <person name="Salamov A."/>
            <person name="Lipzen A."/>
            <person name="Labutti K."/>
            <person name="Barry K."/>
            <person name="Miao Y."/>
            <person name="Rahimi M.J."/>
            <person name="Shen Q."/>
            <person name="Grigoriev I.V."/>
            <person name="Kubicek C.P."/>
            <person name="Druzhinina I.S."/>
        </authorList>
    </citation>
    <scope>NUCLEOTIDE SEQUENCE [LARGE SCALE GENOMIC DNA]</scope>
    <source>
        <strain evidence="3 4">CBS 226.95</strain>
    </source>
</reference>
<dbReference type="Pfam" id="PF26118">
    <property type="entry name" value="DUF8035"/>
    <property type="match status" value="1"/>
</dbReference>
<sequence length="243" mass="27218">MDSANHLGRFSNRRIMPATPYPSGSSPTSTSTSSSMRVGSNAQWTSQPYKARGMDDVQNRSTISKDKIQGDEQRMADLLAQHGNKVMRSQHMALNADTTHSALQSLVNTLRDDQFGRIQTMDFRDGDHPKGFIEVIDPAESDKSSMSGLSETSDLSKKGDNSDKGDDLEKSNDWEGRYPKRGKTRIPDHLVHEDALQYLGYHDYVHDGNIIVIQLALGKSQIDELLQTADDIREGRLKLDKRR</sequence>
<evidence type="ECO:0000259" key="2">
    <source>
        <dbReference type="Pfam" id="PF26118"/>
    </source>
</evidence>
<feature type="compositionally biased region" description="Basic and acidic residues" evidence="1">
    <location>
        <begin position="122"/>
        <end position="131"/>
    </location>
</feature>